<gene>
    <name evidence="2" type="ORF">FZC83_05020</name>
</gene>
<name>A0A5D4S138_9BACI</name>
<evidence type="ECO:0000259" key="1">
    <source>
        <dbReference type="Pfam" id="PF01636"/>
    </source>
</evidence>
<dbReference type="Gene3D" id="3.90.1200.10">
    <property type="match status" value="1"/>
</dbReference>
<evidence type="ECO:0000313" key="2">
    <source>
        <dbReference type="EMBL" id="TYS56930.1"/>
    </source>
</evidence>
<sequence length="332" mass="39534">MTKTMKDRWEHGGDDYTVRLLSFLQWKLGEVGASIEPLKDGKWVLRSGGRKWFVKRYSSEKRFLLQEMLIKELLQGGFDHVIPMHPLHQTGVISFEGSVIGISYWLETASDIDYADASDRQEAWRVLKGFHRASRRIQSSWVEDVPEFRWIDKWKKRMTLFDYHLSYLQHFIAPYYLSTYHEWGRWALEELDALGPYKGRRCMVHGDVAHHNFLRGTDGRVHLIDFDLLSRSPAITDDIQMANRVLPYLDWSLADVMAIPSIRKYRHDAAFFLGLMYPSDIFREWNRFIREGQSYREHVWPYLVQITLGQFHQRMRFVQELHSELRRIITHL</sequence>
<evidence type="ECO:0000313" key="3">
    <source>
        <dbReference type="Proteomes" id="UP000322997"/>
    </source>
</evidence>
<keyword evidence="2" id="KW-0808">Transferase</keyword>
<dbReference type="Pfam" id="PF01636">
    <property type="entry name" value="APH"/>
    <property type="match status" value="1"/>
</dbReference>
<dbReference type="InterPro" id="IPR002575">
    <property type="entry name" value="Aminoglycoside_PTrfase"/>
</dbReference>
<proteinExistence type="predicted"/>
<dbReference type="Proteomes" id="UP000322997">
    <property type="component" value="Unassembled WGS sequence"/>
</dbReference>
<dbReference type="AlphaFoldDB" id="A0A5D4S138"/>
<comment type="caution">
    <text evidence="2">The sequence shown here is derived from an EMBL/GenBank/DDBJ whole genome shotgun (WGS) entry which is preliminary data.</text>
</comment>
<reference evidence="2 3" key="1">
    <citation type="submission" date="2019-08" db="EMBL/GenBank/DDBJ databases">
        <title>Bacillus genomes from the desert of Cuatro Cienegas, Coahuila.</title>
        <authorList>
            <person name="Olmedo-Alvarez G."/>
        </authorList>
    </citation>
    <scope>NUCLEOTIDE SEQUENCE [LARGE SCALE GENOMIC DNA]</scope>
    <source>
        <strain evidence="2 3">CH108_3D</strain>
    </source>
</reference>
<dbReference type="InterPro" id="IPR011009">
    <property type="entry name" value="Kinase-like_dom_sf"/>
</dbReference>
<protein>
    <submittedName>
        <fullName evidence="2">Aminoglycoside phosphotransferase family protein</fullName>
    </submittedName>
</protein>
<organism evidence="2 3">
    <name type="scientific">Rossellomorea marisflavi</name>
    <dbReference type="NCBI Taxonomy" id="189381"/>
    <lineage>
        <taxon>Bacteria</taxon>
        <taxon>Bacillati</taxon>
        <taxon>Bacillota</taxon>
        <taxon>Bacilli</taxon>
        <taxon>Bacillales</taxon>
        <taxon>Bacillaceae</taxon>
        <taxon>Rossellomorea</taxon>
    </lineage>
</organism>
<feature type="domain" description="Aminoglycoside phosphotransferase" evidence="1">
    <location>
        <begin position="121"/>
        <end position="237"/>
    </location>
</feature>
<dbReference type="GO" id="GO:0016740">
    <property type="term" value="F:transferase activity"/>
    <property type="evidence" value="ECO:0007669"/>
    <property type="project" value="UniProtKB-KW"/>
</dbReference>
<dbReference type="EMBL" id="VTEQ01000001">
    <property type="protein sequence ID" value="TYS56930.1"/>
    <property type="molecule type" value="Genomic_DNA"/>
</dbReference>
<dbReference type="SUPFAM" id="SSF56112">
    <property type="entry name" value="Protein kinase-like (PK-like)"/>
    <property type="match status" value="1"/>
</dbReference>
<accession>A0A5D4S138</accession>